<comment type="caution">
    <text evidence="1">The sequence shown here is derived from an EMBL/GenBank/DDBJ whole genome shotgun (WGS) entry which is preliminary data.</text>
</comment>
<name>A0A0G1M611_9BACT</name>
<sequence length="75" mass="8559">MISLLAIEAQITRILSLPRMRSSQNGVPATLRKFSIDFEIPYSFKYPSARVTFASCFKFKEYKYFSTGDVLPKGV</sequence>
<accession>A0A0G1M611</accession>
<organism evidence="1 2">
    <name type="scientific">Candidatus Woesebacteria bacterium GW2011_GWE1_45_18</name>
    <dbReference type="NCBI Taxonomy" id="1618598"/>
    <lineage>
        <taxon>Bacteria</taxon>
        <taxon>Candidatus Woeseibacteriota</taxon>
    </lineage>
</organism>
<reference evidence="1 2" key="1">
    <citation type="journal article" date="2015" name="Nature">
        <title>rRNA introns, odd ribosomes, and small enigmatic genomes across a large radiation of phyla.</title>
        <authorList>
            <person name="Brown C.T."/>
            <person name="Hug L.A."/>
            <person name="Thomas B.C."/>
            <person name="Sharon I."/>
            <person name="Castelle C.J."/>
            <person name="Singh A."/>
            <person name="Wilkins M.J."/>
            <person name="Williams K.H."/>
            <person name="Banfield J.F."/>
        </authorList>
    </citation>
    <scope>NUCLEOTIDE SEQUENCE [LARGE SCALE GENOMIC DNA]</scope>
</reference>
<dbReference type="EMBL" id="LCKQ01000012">
    <property type="protein sequence ID" value="KKU03714.1"/>
    <property type="molecule type" value="Genomic_DNA"/>
</dbReference>
<dbReference type="Proteomes" id="UP000034086">
    <property type="component" value="Unassembled WGS sequence"/>
</dbReference>
<proteinExistence type="predicted"/>
<evidence type="ECO:0000313" key="2">
    <source>
        <dbReference type="Proteomes" id="UP000034086"/>
    </source>
</evidence>
<dbReference type="AlphaFoldDB" id="A0A0G1M611"/>
<protein>
    <submittedName>
        <fullName evidence="1">Uncharacterized protein</fullName>
    </submittedName>
</protein>
<gene>
    <name evidence="1" type="ORF">UX03_C0012G0006</name>
</gene>
<evidence type="ECO:0000313" key="1">
    <source>
        <dbReference type="EMBL" id="KKU03714.1"/>
    </source>
</evidence>